<keyword evidence="2" id="KW-1185">Reference proteome</keyword>
<dbReference type="EMBL" id="LGRN01000113">
    <property type="protein sequence ID" value="OJD16319.1"/>
    <property type="molecule type" value="Genomic_DNA"/>
</dbReference>
<evidence type="ECO:0000313" key="1">
    <source>
        <dbReference type="EMBL" id="OJD16319.1"/>
    </source>
</evidence>
<sequence length="72" mass="7811">MAQGELKKSKPAASAKKLFSSIQNTNAIGLIRAKKANIYMLICRSNALGPKKGARVIAPKKASLIRQKKMTK</sequence>
<dbReference type="OrthoDB" id="5239630at2759"/>
<evidence type="ECO:0000313" key="2">
    <source>
        <dbReference type="Proteomes" id="UP000182235"/>
    </source>
</evidence>
<dbReference type="STRING" id="1447872.A0A1J9QJG0"/>
<gene>
    <name evidence="1" type="ORF">AJ78_03488</name>
</gene>
<protein>
    <submittedName>
        <fullName evidence="1">Uncharacterized protein</fullName>
    </submittedName>
</protein>
<reference evidence="1 2" key="1">
    <citation type="submission" date="2015-07" db="EMBL/GenBank/DDBJ databases">
        <title>Emmonsia species relationships and genome sequence.</title>
        <authorList>
            <consortium name="The Broad Institute Genomics Platform"/>
            <person name="Cuomo C.A."/>
            <person name="Munoz J.F."/>
            <person name="Imamovic A."/>
            <person name="Priest M.E."/>
            <person name="Young S."/>
            <person name="Clay O.K."/>
            <person name="McEwen J.G."/>
        </authorList>
    </citation>
    <scope>NUCLEOTIDE SEQUENCE [LARGE SCALE GENOMIC DNA]</scope>
    <source>
        <strain evidence="1 2">UAMH 9510</strain>
    </source>
</reference>
<accession>A0A1J9QJG0</accession>
<name>A0A1J9QJG0_9EURO</name>
<dbReference type="AlphaFoldDB" id="A0A1J9QJG0"/>
<dbReference type="InterPro" id="IPR019034">
    <property type="entry name" value="UPF0390"/>
</dbReference>
<comment type="caution">
    <text evidence="1">The sequence shown here is derived from an EMBL/GenBank/DDBJ whole genome shotgun (WGS) entry which is preliminary data.</text>
</comment>
<dbReference type="Pfam" id="PF09495">
    <property type="entry name" value="DUF2462"/>
    <property type="match status" value="1"/>
</dbReference>
<feature type="non-terminal residue" evidence="1">
    <location>
        <position position="72"/>
    </location>
</feature>
<dbReference type="VEuPathDB" id="FungiDB:AJ78_03488"/>
<dbReference type="Proteomes" id="UP000182235">
    <property type="component" value="Unassembled WGS sequence"/>
</dbReference>
<proteinExistence type="predicted"/>
<organism evidence="1 2">
    <name type="scientific">Emergomyces pasteurianus Ep9510</name>
    <dbReference type="NCBI Taxonomy" id="1447872"/>
    <lineage>
        <taxon>Eukaryota</taxon>
        <taxon>Fungi</taxon>
        <taxon>Dikarya</taxon>
        <taxon>Ascomycota</taxon>
        <taxon>Pezizomycotina</taxon>
        <taxon>Eurotiomycetes</taxon>
        <taxon>Eurotiomycetidae</taxon>
        <taxon>Onygenales</taxon>
        <taxon>Ajellomycetaceae</taxon>
        <taxon>Emergomyces</taxon>
    </lineage>
</organism>